<keyword evidence="1" id="KW-0235">DNA replication</keyword>
<name>A0A811LLY6_9BILA</name>
<proteinExistence type="predicted"/>
<dbReference type="Proteomes" id="UP000614601">
    <property type="component" value="Unassembled WGS sequence"/>
</dbReference>
<dbReference type="InterPro" id="IPR008921">
    <property type="entry name" value="DNA_pol3_clamp-load_cplx_C"/>
</dbReference>
<evidence type="ECO:0008006" key="4">
    <source>
        <dbReference type="Google" id="ProtNLM"/>
    </source>
</evidence>
<dbReference type="GO" id="GO:0003689">
    <property type="term" value="F:DNA clamp loader activity"/>
    <property type="evidence" value="ECO:0007669"/>
    <property type="project" value="TreeGrafter"/>
</dbReference>
<accession>A0A811LLY6</accession>
<sequence>MRCALRHIYGDGALQMKMAPTTFQTASGKNMEITALESKYHIEIRPSDAGIHDRIVVQKFIKEAAENHLKSGRRNFKVIVIHEAHRLSFDAQSALRRTMEKHSSRCKLFLCCTDLHKIMDPLVSRCVPIRIANPDTAELTAVLKNVAQKGKYYNNRQVSLMMFDATVTKGGKKMRYDDCRVVIADHKAAVSNIVNTLMSRKTVDSVQLVRNKFYDLINALVPMDVLFDALALEMSMKVATVDEQLLIFESAAEFQHLSLHGDKPVLYLESFVLQVLTNLVNRL</sequence>
<gene>
    <name evidence="2" type="ORF">BOKJ2_LOCUS12811</name>
</gene>
<reference evidence="2" key="1">
    <citation type="submission" date="2020-09" db="EMBL/GenBank/DDBJ databases">
        <authorList>
            <person name="Kikuchi T."/>
        </authorList>
    </citation>
    <scope>NUCLEOTIDE SEQUENCE</scope>
    <source>
        <strain evidence="2">SH1</strain>
    </source>
</reference>
<dbReference type="GO" id="GO:0006261">
    <property type="term" value="P:DNA-templated DNA replication"/>
    <property type="evidence" value="ECO:0007669"/>
    <property type="project" value="TreeGrafter"/>
</dbReference>
<dbReference type="AlphaFoldDB" id="A0A811LLY6"/>
<evidence type="ECO:0000313" key="3">
    <source>
        <dbReference type="Proteomes" id="UP000614601"/>
    </source>
</evidence>
<dbReference type="InterPro" id="IPR027417">
    <property type="entry name" value="P-loop_NTPase"/>
</dbReference>
<comment type="caution">
    <text evidence="2">The sequence shown here is derived from an EMBL/GenBank/DDBJ whole genome shotgun (WGS) entry which is preliminary data.</text>
</comment>
<dbReference type="PANTHER" id="PTHR11669:SF1">
    <property type="entry name" value="REPLICATION FACTOR C SUBUNIT 3"/>
    <property type="match status" value="1"/>
</dbReference>
<dbReference type="GO" id="GO:0005663">
    <property type="term" value="C:DNA replication factor C complex"/>
    <property type="evidence" value="ECO:0007669"/>
    <property type="project" value="TreeGrafter"/>
</dbReference>
<dbReference type="Pfam" id="PF22534">
    <property type="entry name" value="RFC_C"/>
    <property type="match status" value="1"/>
</dbReference>
<dbReference type="SUPFAM" id="SSF48019">
    <property type="entry name" value="post-AAA+ oligomerization domain-like"/>
    <property type="match status" value="1"/>
</dbReference>
<dbReference type="OrthoDB" id="761538at2759"/>
<dbReference type="GO" id="GO:0006281">
    <property type="term" value="P:DNA repair"/>
    <property type="evidence" value="ECO:0007669"/>
    <property type="project" value="TreeGrafter"/>
</dbReference>
<dbReference type="EMBL" id="CAJFDH010000006">
    <property type="protein sequence ID" value="CAD5228704.1"/>
    <property type="molecule type" value="Genomic_DNA"/>
</dbReference>
<dbReference type="SUPFAM" id="SSF52540">
    <property type="entry name" value="P-loop containing nucleoside triphosphate hydrolases"/>
    <property type="match status" value="1"/>
</dbReference>
<evidence type="ECO:0000313" key="2">
    <source>
        <dbReference type="EMBL" id="CAD5228704.1"/>
    </source>
</evidence>
<dbReference type="Proteomes" id="UP000783686">
    <property type="component" value="Unassembled WGS sequence"/>
</dbReference>
<organism evidence="2 3">
    <name type="scientific">Bursaphelenchus okinawaensis</name>
    <dbReference type="NCBI Taxonomy" id="465554"/>
    <lineage>
        <taxon>Eukaryota</taxon>
        <taxon>Metazoa</taxon>
        <taxon>Ecdysozoa</taxon>
        <taxon>Nematoda</taxon>
        <taxon>Chromadorea</taxon>
        <taxon>Rhabditida</taxon>
        <taxon>Tylenchina</taxon>
        <taxon>Tylenchomorpha</taxon>
        <taxon>Aphelenchoidea</taxon>
        <taxon>Aphelenchoididae</taxon>
        <taxon>Bursaphelenchus</taxon>
    </lineage>
</organism>
<dbReference type="GO" id="GO:0003677">
    <property type="term" value="F:DNA binding"/>
    <property type="evidence" value="ECO:0007669"/>
    <property type="project" value="InterPro"/>
</dbReference>
<protein>
    <recommendedName>
        <fullName evidence="4">Replication factor C C-terminal domain-containing protein</fullName>
    </recommendedName>
</protein>
<keyword evidence="3" id="KW-1185">Reference proteome</keyword>
<evidence type="ECO:0000256" key="1">
    <source>
        <dbReference type="ARBA" id="ARBA00022705"/>
    </source>
</evidence>
<dbReference type="EMBL" id="CAJFCW020000006">
    <property type="protein sequence ID" value="CAG9124887.1"/>
    <property type="molecule type" value="Genomic_DNA"/>
</dbReference>
<dbReference type="GO" id="GO:0005634">
    <property type="term" value="C:nucleus"/>
    <property type="evidence" value="ECO:0007669"/>
    <property type="project" value="TreeGrafter"/>
</dbReference>
<dbReference type="Gene3D" id="1.20.272.10">
    <property type="match status" value="1"/>
</dbReference>
<dbReference type="Gene3D" id="3.40.50.300">
    <property type="entry name" value="P-loop containing nucleotide triphosphate hydrolases"/>
    <property type="match status" value="1"/>
</dbReference>
<dbReference type="InterPro" id="IPR050238">
    <property type="entry name" value="DNA_Rep/Repair_Clamp_Loader"/>
</dbReference>
<dbReference type="PANTHER" id="PTHR11669">
    <property type="entry name" value="REPLICATION FACTOR C / DNA POLYMERASE III GAMMA-TAU SUBUNIT"/>
    <property type="match status" value="1"/>
</dbReference>